<evidence type="ECO:0000256" key="15">
    <source>
        <dbReference type="SAM" id="Phobius"/>
    </source>
</evidence>
<keyword evidence="18" id="KW-1185">Reference proteome</keyword>
<evidence type="ECO:0000256" key="3">
    <source>
        <dbReference type="ARBA" id="ARBA00022801"/>
    </source>
</evidence>
<dbReference type="OrthoDB" id="188713at2759"/>
<evidence type="ECO:0000256" key="16">
    <source>
        <dbReference type="SAM" id="SignalP"/>
    </source>
</evidence>
<evidence type="ECO:0000256" key="6">
    <source>
        <dbReference type="ARBA" id="ARBA00053295"/>
    </source>
</evidence>
<protein>
    <recommendedName>
        <fullName evidence="7">N(4)-(beta-N-acetylglucosaminyl)-L-asparaginase</fullName>
        <ecNumber evidence="7">3.5.1.26</ecNumber>
    </recommendedName>
    <alternativeName>
        <fullName evidence="9">Aspartylglucosaminidase</fullName>
    </alternativeName>
    <alternativeName>
        <fullName evidence="8">Glycosylasparaginase</fullName>
    </alternativeName>
    <alternativeName>
        <fullName evidence="10">N4-(N-acetyl-beta-glucosaminyl)-L-asparagine amidase</fullName>
    </alternativeName>
</protein>
<reference evidence="17 18" key="1">
    <citation type="journal article" date="2019" name="PLoS Biol.">
        <title>Sex chromosomes control vertical transmission of feminizing Wolbachia symbionts in an isopod.</title>
        <authorList>
            <person name="Becking T."/>
            <person name="Chebbi M.A."/>
            <person name="Giraud I."/>
            <person name="Moumen B."/>
            <person name="Laverre T."/>
            <person name="Caubet Y."/>
            <person name="Peccoud J."/>
            <person name="Gilbert C."/>
            <person name="Cordaux R."/>
        </authorList>
    </citation>
    <scope>NUCLEOTIDE SEQUENCE [LARGE SCALE GENOMIC DNA]</scope>
    <source>
        <strain evidence="17">ANa2</strain>
        <tissue evidence="17">Whole body excluding digestive tract and cuticle</tissue>
    </source>
</reference>
<comment type="function">
    <text evidence="6">Cleaves the GlcNAc-Asn bond which joins oligosaccharides to the peptide of asparagine-linked glycoproteins.</text>
</comment>
<dbReference type="GO" id="GO:0003948">
    <property type="term" value="F:N4-(beta-N-acetylglucosaminyl)-L-asparaginase activity"/>
    <property type="evidence" value="ECO:0007669"/>
    <property type="project" value="UniProtKB-EC"/>
</dbReference>
<evidence type="ECO:0000256" key="11">
    <source>
        <dbReference type="PIRSR" id="PIRSR600246-1"/>
    </source>
</evidence>
<evidence type="ECO:0000256" key="10">
    <source>
        <dbReference type="ARBA" id="ARBA00080645"/>
    </source>
</evidence>
<evidence type="ECO:0000256" key="1">
    <source>
        <dbReference type="ARBA" id="ARBA00010872"/>
    </source>
</evidence>
<feature type="binding site" evidence="12">
    <location>
        <begin position="285"/>
        <end position="288"/>
    </location>
    <ligand>
        <name>substrate</name>
    </ligand>
</feature>
<feature type="binding site" evidence="12">
    <location>
        <begin position="308"/>
        <end position="311"/>
    </location>
    <ligand>
        <name>substrate</name>
    </ligand>
</feature>
<keyword evidence="3" id="KW-0378">Hydrolase</keyword>
<evidence type="ECO:0000313" key="18">
    <source>
        <dbReference type="Proteomes" id="UP000326759"/>
    </source>
</evidence>
<evidence type="ECO:0000256" key="5">
    <source>
        <dbReference type="ARBA" id="ARBA00050421"/>
    </source>
</evidence>
<accession>A0A5N5SM04</accession>
<dbReference type="PANTHER" id="PTHR10188:SF6">
    <property type="entry name" value="N(4)-(BETA-N-ACETYLGLUCOSAMINYL)-L-ASPARAGINASE"/>
    <property type="match status" value="1"/>
</dbReference>
<sequence length="401" mass="43493">MSNVLILLMLLLFLSNCNRRITMYKVFIKISLYFLFCTIVSAFFTFTSSRKQSNIEKSLSGNDVYSHGSLNENVTFPIVINTWTFIEAGKKAWEVLSHGGSALDAIEQGCSKCEELQCDGTVGYGGSPDENGETTLDAMIMDGESHDVGAVGALRGVRNAISVARAIMERTSHTFLVGSQATRFALSMGFLQQNLTTEHSADMYYSWKNNSCQPNFWRNVHPNPSTTCGPYFPSLNVGSDVTVEKRSNMINEYNHDTIGMVAIDSSGRMAGGTSTNGARHKIPGRVGDSPIPGSGAYVDKNVGGAAATGDGDIMMRFLPSLIAVEGMRRGLSPDDSSAEALQRIIEYYPRFSGAVIALNINGQYGAACHNLEGNVFNFTVGYQTIGAHIESVTCIEKAKDQ</sequence>
<evidence type="ECO:0000256" key="13">
    <source>
        <dbReference type="PIRSR" id="PIRSR600246-3"/>
    </source>
</evidence>
<dbReference type="Proteomes" id="UP000326759">
    <property type="component" value="Unassembled WGS sequence"/>
</dbReference>
<dbReference type="Pfam" id="PF01112">
    <property type="entry name" value="Asparaginase_2"/>
    <property type="match status" value="1"/>
</dbReference>
<organism evidence="17 18">
    <name type="scientific">Armadillidium nasatum</name>
    <dbReference type="NCBI Taxonomy" id="96803"/>
    <lineage>
        <taxon>Eukaryota</taxon>
        <taxon>Metazoa</taxon>
        <taxon>Ecdysozoa</taxon>
        <taxon>Arthropoda</taxon>
        <taxon>Crustacea</taxon>
        <taxon>Multicrustacea</taxon>
        <taxon>Malacostraca</taxon>
        <taxon>Eumalacostraca</taxon>
        <taxon>Peracarida</taxon>
        <taxon>Isopoda</taxon>
        <taxon>Oniscidea</taxon>
        <taxon>Crinocheta</taxon>
        <taxon>Armadillidiidae</taxon>
        <taxon>Armadillidium</taxon>
    </lineage>
</organism>
<gene>
    <name evidence="17" type="primary">ASPG_0</name>
    <name evidence="17" type="ORF">Anas_12277</name>
</gene>
<dbReference type="EMBL" id="SEYY01023718">
    <property type="protein sequence ID" value="KAB7494629.1"/>
    <property type="molecule type" value="Genomic_DNA"/>
</dbReference>
<feature type="transmembrane region" description="Helical" evidence="15">
    <location>
        <begin position="29"/>
        <end position="47"/>
    </location>
</feature>
<comment type="similarity">
    <text evidence="1">Belongs to the Ntn-hydrolase family.</text>
</comment>
<dbReference type="GO" id="GO:0006508">
    <property type="term" value="P:proteolysis"/>
    <property type="evidence" value="ECO:0007669"/>
    <property type="project" value="UniProtKB-KW"/>
</dbReference>
<dbReference type="SUPFAM" id="SSF56235">
    <property type="entry name" value="N-terminal nucleophile aminohydrolases (Ntn hydrolases)"/>
    <property type="match status" value="1"/>
</dbReference>
<evidence type="ECO:0000256" key="4">
    <source>
        <dbReference type="ARBA" id="ARBA00022813"/>
    </source>
</evidence>
<dbReference type="InterPro" id="IPR000246">
    <property type="entry name" value="Peptidase_T2"/>
</dbReference>
<dbReference type="EC" id="3.5.1.26" evidence="7"/>
<feature type="active site" description="Nucleophile" evidence="11">
    <location>
        <position position="257"/>
    </location>
</feature>
<dbReference type="GO" id="GO:0008233">
    <property type="term" value="F:peptidase activity"/>
    <property type="evidence" value="ECO:0007669"/>
    <property type="project" value="UniProtKB-KW"/>
</dbReference>
<keyword evidence="2" id="KW-0645">Protease</keyword>
<evidence type="ECO:0000256" key="12">
    <source>
        <dbReference type="PIRSR" id="PIRSR600246-2"/>
    </source>
</evidence>
<evidence type="ECO:0000256" key="2">
    <source>
        <dbReference type="ARBA" id="ARBA00022670"/>
    </source>
</evidence>
<name>A0A5N5SM04_9CRUS</name>
<evidence type="ECO:0000256" key="14">
    <source>
        <dbReference type="SAM" id="MobiDB-lite"/>
    </source>
</evidence>
<dbReference type="FunFam" id="3.60.20.30:FF:000003">
    <property type="entry name" value="N(4)-(Beta-N-acetylglucosaminyl)-L-asparaginase isoform X1"/>
    <property type="match status" value="1"/>
</dbReference>
<comment type="catalytic activity">
    <reaction evidence="5">
        <text>N(4)-(beta-N-acetyl-D-glucosaminyl)-L-asparagine + H2O = N-acetyl-beta-D-glucosaminylamine + L-aspartate + H(+)</text>
        <dbReference type="Rhea" id="RHEA:11544"/>
        <dbReference type="ChEBI" id="CHEBI:15377"/>
        <dbReference type="ChEBI" id="CHEBI:15378"/>
        <dbReference type="ChEBI" id="CHEBI:15947"/>
        <dbReference type="ChEBI" id="CHEBI:29991"/>
        <dbReference type="ChEBI" id="CHEBI:58080"/>
        <dbReference type="EC" id="3.5.1.26"/>
    </reaction>
</comment>
<keyword evidence="16" id="KW-0732">Signal</keyword>
<evidence type="ECO:0000256" key="7">
    <source>
        <dbReference type="ARBA" id="ARBA00066729"/>
    </source>
</evidence>
<feature type="signal peptide" evidence="16">
    <location>
        <begin position="1"/>
        <end position="19"/>
    </location>
</feature>
<keyword evidence="15" id="KW-0812">Transmembrane</keyword>
<dbReference type="CDD" id="cd04513">
    <property type="entry name" value="Glycosylasparaginase"/>
    <property type="match status" value="1"/>
</dbReference>
<feature type="chain" id="PRO_5024442904" description="N(4)-(beta-N-acetylglucosaminyl)-L-asparaginase" evidence="16">
    <location>
        <begin position="20"/>
        <end position="401"/>
    </location>
</feature>
<dbReference type="Gene3D" id="3.60.20.30">
    <property type="entry name" value="(Glycosyl)asparaginase"/>
    <property type="match status" value="1"/>
</dbReference>
<proteinExistence type="inferred from homology"/>
<keyword evidence="4" id="KW-0068">Autocatalytic cleavage</keyword>
<dbReference type="InterPro" id="IPR029055">
    <property type="entry name" value="Ntn_hydrolases_N"/>
</dbReference>
<keyword evidence="15" id="KW-0472">Membrane</keyword>
<evidence type="ECO:0000256" key="9">
    <source>
        <dbReference type="ARBA" id="ARBA00079301"/>
    </source>
</evidence>
<dbReference type="PANTHER" id="PTHR10188">
    <property type="entry name" value="L-ASPARAGINASE"/>
    <property type="match status" value="1"/>
</dbReference>
<feature type="site" description="Cleavage; by autolysis" evidence="13">
    <location>
        <begin position="256"/>
        <end position="257"/>
    </location>
</feature>
<feature type="region of interest" description="Disordered" evidence="14">
    <location>
        <begin position="269"/>
        <end position="290"/>
    </location>
</feature>
<dbReference type="GO" id="GO:0005764">
    <property type="term" value="C:lysosome"/>
    <property type="evidence" value="ECO:0007669"/>
    <property type="project" value="TreeGrafter"/>
</dbReference>
<keyword evidence="15" id="KW-1133">Transmembrane helix</keyword>
<evidence type="ECO:0000256" key="8">
    <source>
        <dbReference type="ARBA" id="ARBA00078726"/>
    </source>
</evidence>
<evidence type="ECO:0000313" key="17">
    <source>
        <dbReference type="EMBL" id="KAB7494629.1"/>
    </source>
</evidence>
<comment type="caution">
    <text evidence="17">The sequence shown here is derived from an EMBL/GenBank/DDBJ whole genome shotgun (WGS) entry which is preliminary data.</text>
</comment>
<dbReference type="AlphaFoldDB" id="A0A5N5SM04"/>